<dbReference type="PANTHER" id="PTHR33050:SF7">
    <property type="entry name" value="RIBONUCLEASE H"/>
    <property type="match status" value="1"/>
</dbReference>
<dbReference type="InterPro" id="IPR052055">
    <property type="entry name" value="Hepadnavirus_pol/RT"/>
</dbReference>
<comment type="caution">
    <text evidence="2">The sequence shown here is derived from an EMBL/GenBank/DDBJ whole genome shotgun (WGS) entry which is preliminary data.</text>
</comment>
<evidence type="ECO:0008006" key="4">
    <source>
        <dbReference type="Google" id="ProtNLM"/>
    </source>
</evidence>
<gene>
    <name evidence="2" type="ORF">PR001_g28477</name>
</gene>
<dbReference type="Proteomes" id="UP000429607">
    <property type="component" value="Unassembled WGS sequence"/>
</dbReference>
<feature type="compositionally biased region" description="Polar residues" evidence="1">
    <location>
        <begin position="837"/>
        <end position="853"/>
    </location>
</feature>
<feature type="non-terminal residue" evidence="2">
    <location>
        <position position="872"/>
    </location>
</feature>
<organism evidence="2 3">
    <name type="scientific">Phytophthora rubi</name>
    <dbReference type="NCBI Taxonomy" id="129364"/>
    <lineage>
        <taxon>Eukaryota</taxon>
        <taxon>Sar</taxon>
        <taxon>Stramenopiles</taxon>
        <taxon>Oomycota</taxon>
        <taxon>Peronosporomycetes</taxon>
        <taxon>Peronosporales</taxon>
        <taxon>Peronosporaceae</taxon>
        <taxon>Phytophthora</taxon>
    </lineage>
</organism>
<proteinExistence type="predicted"/>
<dbReference type="EMBL" id="QXFV01005127">
    <property type="protein sequence ID" value="KAE8966226.1"/>
    <property type="molecule type" value="Genomic_DNA"/>
</dbReference>
<evidence type="ECO:0000313" key="3">
    <source>
        <dbReference type="Proteomes" id="UP000429607"/>
    </source>
</evidence>
<dbReference type="PANTHER" id="PTHR33050">
    <property type="entry name" value="REVERSE TRANSCRIPTASE DOMAIN-CONTAINING PROTEIN"/>
    <property type="match status" value="1"/>
</dbReference>
<dbReference type="AlphaFoldDB" id="A0A6A3H8Z3"/>
<accession>A0A6A3H8Z3</accession>
<protein>
    <recommendedName>
        <fullName evidence="4">RNase H type-1 domain-containing protein</fullName>
    </recommendedName>
</protein>
<evidence type="ECO:0000256" key="1">
    <source>
        <dbReference type="SAM" id="MobiDB-lite"/>
    </source>
</evidence>
<feature type="compositionally biased region" description="Basic and acidic residues" evidence="1">
    <location>
        <begin position="863"/>
        <end position="872"/>
    </location>
</feature>
<reference evidence="2 3" key="1">
    <citation type="submission" date="2018-09" db="EMBL/GenBank/DDBJ databases">
        <title>Genomic investigation of the strawberry pathogen Phytophthora fragariae indicates pathogenicity is determined by transcriptional variation in three key races.</title>
        <authorList>
            <person name="Adams T.M."/>
            <person name="Armitage A.D."/>
            <person name="Sobczyk M.K."/>
            <person name="Bates H.J."/>
            <person name="Dunwell J.M."/>
            <person name="Nellist C.F."/>
            <person name="Harrison R.J."/>
        </authorList>
    </citation>
    <scope>NUCLEOTIDE SEQUENCE [LARGE SCALE GENOMIC DNA]</scope>
    <source>
        <strain evidence="2 3">SCRP249</strain>
    </source>
</reference>
<sequence length="872" mass="96857">MSWKRKDFSRASVGFETRFRSRVEIYGDSRVVISQALCRFVCRAPHLASLIGEIRALGTVDTLIYLHTILRASNSAADGLCNWIMDSFPPSDLTLSGTCWPCPPLYASAQSPVILLELPHTAPPILPDLLAHVAATWSLVLRDLRQVAHLVRARFVQLSDDRPSHPPVTRVRPHSRIFTSAASLPSWFDTPANRSCCVRGRTRCVPRAVFDALQSAASRVGVPFPVDSVFLAAGPGPHVVPATDLHIMDALVADCRFGIPATLALFRGQTATDPRPNKALRPWLYRVHLASYPNLDLLCAIAQTGLIPPWKNPSTRRGSRPTPANYPGARTGAGLVVDKPLADYYKGRAIIATMKAFERDPTFQSSAFALVPKKGKPLHLDGRIIHDLSAPDGLSVNAQTASEASPDATWDPFVSIARRICELRRRYPGYTIYAMIADIAEAFHHVPVHADHASAFGGRLPCSSHGIVSGMAVFGWTSSPGFFAVFGKSVRHYLRTGQSMVLGHMEPFWSFHWVDDIVFVEVDVDDRLQKAEKRLRDGAKLVFGSDGWHEGKFTTWSRVFHAVGIDWNIPDEYITVPQRKIDKLRSVLAETLGKAFLSRKRLDSVIGVLRHVISSIPITKPFIQRLTAVQNRCRSLASAGAPMTEFLRKDLQWWQTLVFQTEFAGMPMNLFDHTKAFDEIWLVTVARNTICITSMKLQERLLLKQRSQARDRNDLAYAVSCVTDMWGPSLSTEGTWCHVVIHGERWITELIDKMNCKSPEGQQALRRCALSQARHRLHFTTRVIRQRVEQTSKCDIHGDINTNYRCVQQAASDASVWRKSETNSSRPQCPLGHSEVTAGTSSSGKPSATTSDSPCGLTNCPGQDKHGWSDCS</sequence>
<evidence type="ECO:0000313" key="2">
    <source>
        <dbReference type="EMBL" id="KAE8966226.1"/>
    </source>
</evidence>
<name>A0A6A3H8Z3_9STRA</name>
<feature type="region of interest" description="Disordered" evidence="1">
    <location>
        <begin position="817"/>
        <end position="872"/>
    </location>
</feature>